<dbReference type="NCBIfam" id="NF033544">
    <property type="entry name" value="transpos_IS1249"/>
    <property type="match status" value="1"/>
</dbReference>
<evidence type="ECO:0000256" key="3">
    <source>
        <dbReference type="ARBA" id="ARBA00022578"/>
    </source>
</evidence>
<evidence type="ECO:0000313" key="9">
    <source>
        <dbReference type="Proteomes" id="UP000005777"/>
    </source>
</evidence>
<dbReference type="InterPro" id="IPR003220">
    <property type="entry name" value="InsA_N_dom_Znf"/>
</dbReference>
<dbReference type="GO" id="GO:0006313">
    <property type="term" value="P:DNA transposition"/>
    <property type="evidence" value="ECO:0007669"/>
    <property type="project" value="UniProtKB-UniRule"/>
</dbReference>
<dbReference type="PANTHER" id="PTHR33217:SF7">
    <property type="entry name" value="TRANSPOSASE FOR INSERTION SEQUENCE ELEMENT IS1081"/>
    <property type="match status" value="1"/>
</dbReference>
<dbReference type="InterPro" id="IPR001207">
    <property type="entry name" value="Transposase_mutator"/>
</dbReference>
<dbReference type="HOGENOM" id="CLU_062186_0_1_11"/>
<reference evidence="8 9" key="1">
    <citation type="submission" date="2012-01" db="EMBL/GenBank/DDBJ databases">
        <title>The Genome Sequence of Scardovia inopinata F0304.</title>
        <authorList>
            <consortium name="The Broad Institute Genome Sequencing Platform"/>
            <person name="Ward D."/>
            <person name="Earl A."/>
            <person name="Feldgarden M."/>
            <person name="Gevers D."/>
            <person name="Young S."/>
            <person name="Zeng Q."/>
            <person name="Koehrsen M."/>
            <person name="Alvarado L."/>
            <person name="Berlin A.M."/>
            <person name="Borenstein D."/>
            <person name="Chapman S.B."/>
            <person name="Chen Z."/>
            <person name="Engels R."/>
            <person name="Freedman E."/>
            <person name="Gellesch M."/>
            <person name="Goldberg J."/>
            <person name="Griggs A."/>
            <person name="Gujja S."/>
            <person name="Heilman E.R."/>
            <person name="Heiman D.I."/>
            <person name="Hepburn T.A."/>
            <person name="Howarth C."/>
            <person name="Jen D."/>
            <person name="Larson L."/>
            <person name="Mehta T."/>
            <person name="Park D."/>
            <person name="Pearson M."/>
            <person name="Richards J."/>
            <person name="Roberts A."/>
            <person name="Saif S."/>
            <person name="Shea T.D."/>
            <person name="Shenoy N."/>
            <person name="Sisk P."/>
            <person name="Stolte C."/>
            <person name="Sykes S.N."/>
            <person name="Walk T."/>
            <person name="White J."/>
            <person name="Yandava C."/>
            <person name="Izard J."/>
            <person name="Baranova O.V."/>
            <person name="Blanton J.M."/>
            <person name="Tanner A.C."/>
            <person name="Dewhirst F."/>
            <person name="Haas B."/>
            <person name="Nusbaum C."/>
            <person name="Birren B."/>
        </authorList>
    </citation>
    <scope>NUCLEOTIDE SEQUENCE [LARGE SCALE GENOMIC DNA]</scope>
    <source>
        <strain evidence="8 9">F0304</strain>
    </source>
</reference>
<feature type="domain" description="InsA N-terminal zinc ribbon" evidence="7">
    <location>
        <begin position="3"/>
        <end position="33"/>
    </location>
</feature>
<evidence type="ECO:0000256" key="2">
    <source>
        <dbReference type="ARBA" id="ARBA00010961"/>
    </source>
</evidence>
<comment type="caution">
    <text evidence="8">The sequence shown here is derived from an EMBL/GenBank/DDBJ whole genome shotgun (WGS) entry which is preliminary data.</text>
</comment>
<name>W5IGS1_SCAIO</name>
<proteinExistence type="inferred from homology"/>
<dbReference type="InterPro" id="IPR048004">
    <property type="entry name" value="IS1249_transpos"/>
</dbReference>
<dbReference type="GO" id="GO:0004803">
    <property type="term" value="F:transposase activity"/>
    <property type="evidence" value="ECO:0007669"/>
    <property type="project" value="UniProtKB-UniRule"/>
</dbReference>
<evidence type="ECO:0000256" key="4">
    <source>
        <dbReference type="ARBA" id="ARBA00023125"/>
    </source>
</evidence>
<dbReference type="EMBL" id="ADCX01000012">
    <property type="protein sequence ID" value="EFG26152.2"/>
    <property type="molecule type" value="Genomic_DNA"/>
</dbReference>
<comment type="similarity">
    <text evidence="2 6">Belongs to the transposase mutator family.</text>
</comment>
<keyword evidence="3 6" id="KW-0815">Transposition</keyword>
<dbReference type="eggNOG" id="COG3677">
    <property type="taxonomic scope" value="Bacteria"/>
</dbReference>
<dbReference type="Pfam" id="PF00872">
    <property type="entry name" value="Transposase_mut"/>
    <property type="match status" value="1"/>
</dbReference>
<evidence type="ECO:0000256" key="1">
    <source>
        <dbReference type="ARBA" id="ARBA00002190"/>
    </source>
</evidence>
<dbReference type="PROSITE" id="PS01007">
    <property type="entry name" value="TRANSPOSASE_MUTATOR"/>
    <property type="match status" value="1"/>
</dbReference>
<dbReference type="AlphaFoldDB" id="W5IGS1"/>
<gene>
    <name evidence="8" type="ORF">HMPREF9020_01233</name>
</gene>
<accession>W5IGS1</accession>
<dbReference type="RefSeq" id="WP_040591296.1">
    <property type="nucleotide sequence ID" value="NZ_GG770226.1"/>
</dbReference>
<comment type="function">
    <text evidence="1 6">Required for the transposition of the insertion element.</text>
</comment>
<keyword evidence="5 6" id="KW-0233">DNA recombination</keyword>
<keyword evidence="9" id="KW-1185">Reference proteome</keyword>
<dbReference type="GO" id="GO:0003677">
    <property type="term" value="F:DNA binding"/>
    <property type="evidence" value="ECO:0007669"/>
    <property type="project" value="UniProtKB-UniRule"/>
</dbReference>
<evidence type="ECO:0000259" key="7">
    <source>
        <dbReference type="Pfam" id="PF03811"/>
    </source>
</evidence>
<sequence>MKTIVCVTCQSTNIKKNGTTSSGKQRYYCKNCKTSFTHEYDSTFKDFALFLDYVTHTHSQNDYTIAGRTLREKTRRFWQYWPLPPLVNESYDIVFIDGIDITRKIVVLIACTTTHIIGWYVARSETTAAYTALLSRIAAPTIAVSDGGSGFRKACKNTWPNTKIQRCLFHIYMTIRTATTLHPRLLPGKQLLRIGTSLLKVKTLDHARQWVHMYALWYETWHDWLDEKTLIDTRWQDTHACLAKAARSINTLIQQNQLFTNLHDKYYYTYKNHVIVTNNQIEGGVNTQLRALLGAHRGMKLDRQIKTIFWYCYTHSTATQNPKEYLPTMPTDTDITQLYRHINEYQQWKATIPGWGDALAYTEFHHGTPWHETY</sequence>
<organism evidence="8 9">
    <name type="scientific">Scardovia inopinata F0304</name>
    <dbReference type="NCBI Taxonomy" id="641146"/>
    <lineage>
        <taxon>Bacteria</taxon>
        <taxon>Bacillati</taxon>
        <taxon>Actinomycetota</taxon>
        <taxon>Actinomycetes</taxon>
        <taxon>Bifidobacteriales</taxon>
        <taxon>Bifidobacteriaceae</taxon>
        <taxon>Scardovia</taxon>
    </lineage>
</organism>
<keyword evidence="4 6" id="KW-0238">DNA-binding</keyword>
<dbReference type="PANTHER" id="PTHR33217">
    <property type="entry name" value="TRANSPOSASE FOR INSERTION SEQUENCE ELEMENT IS1081"/>
    <property type="match status" value="1"/>
</dbReference>
<keyword evidence="6" id="KW-0814">Transposable element</keyword>
<evidence type="ECO:0000256" key="5">
    <source>
        <dbReference type="ARBA" id="ARBA00023172"/>
    </source>
</evidence>
<dbReference type="Proteomes" id="UP000005777">
    <property type="component" value="Unassembled WGS sequence"/>
</dbReference>
<evidence type="ECO:0000256" key="6">
    <source>
        <dbReference type="RuleBase" id="RU365089"/>
    </source>
</evidence>
<evidence type="ECO:0000313" key="8">
    <source>
        <dbReference type="EMBL" id="EFG26152.2"/>
    </source>
</evidence>
<dbReference type="Pfam" id="PF03811">
    <property type="entry name" value="Zn_ribbon_InsA"/>
    <property type="match status" value="1"/>
</dbReference>
<protein>
    <recommendedName>
        <fullName evidence="6">Mutator family transposase</fullName>
    </recommendedName>
</protein>